<feature type="region of interest" description="Disordered" evidence="2">
    <location>
        <begin position="1"/>
        <end position="28"/>
    </location>
</feature>
<dbReference type="PANTHER" id="PTHR38378">
    <property type="entry name" value="MYOSIN HEAVY CHAIN-LIKE PROTEIN"/>
    <property type="match status" value="1"/>
</dbReference>
<protein>
    <recommendedName>
        <fullName evidence="5">Myosin heavy chain-like protein</fullName>
    </recommendedName>
</protein>
<keyword evidence="4" id="KW-1185">Reference proteome</keyword>
<feature type="compositionally biased region" description="Low complexity" evidence="2">
    <location>
        <begin position="1"/>
        <end position="12"/>
    </location>
</feature>
<dbReference type="PANTHER" id="PTHR38378:SF3">
    <property type="entry name" value="MYOSIN HEAVY CHAIN-LIKE PROTEIN"/>
    <property type="match status" value="1"/>
</dbReference>
<accession>A0AAD4XDI5</accession>
<feature type="coiled-coil region" evidence="1">
    <location>
        <begin position="170"/>
        <end position="197"/>
    </location>
</feature>
<gene>
    <name evidence="3" type="ORF">MKW98_032240</name>
</gene>
<evidence type="ECO:0000256" key="2">
    <source>
        <dbReference type="SAM" id="MobiDB-lite"/>
    </source>
</evidence>
<proteinExistence type="predicted"/>
<feature type="compositionally biased region" description="Basic and acidic residues" evidence="2">
    <location>
        <begin position="109"/>
        <end position="123"/>
    </location>
</feature>
<dbReference type="EMBL" id="JAJJMB010011222">
    <property type="protein sequence ID" value="KAI3903586.1"/>
    <property type="molecule type" value="Genomic_DNA"/>
</dbReference>
<evidence type="ECO:0000256" key="1">
    <source>
        <dbReference type="SAM" id="Coils"/>
    </source>
</evidence>
<evidence type="ECO:0008006" key="5">
    <source>
        <dbReference type="Google" id="ProtNLM"/>
    </source>
</evidence>
<feature type="region of interest" description="Disordered" evidence="2">
    <location>
        <begin position="99"/>
        <end position="132"/>
    </location>
</feature>
<reference evidence="3" key="1">
    <citation type="submission" date="2022-04" db="EMBL/GenBank/DDBJ databases">
        <title>A functionally conserved STORR gene fusion in Papaver species that diverged 16.8 million years ago.</title>
        <authorList>
            <person name="Catania T."/>
        </authorList>
    </citation>
    <scope>NUCLEOTIDE SEQUENCE</scope>
    <source>
        <strain evidence="3">S-188037</strain>
    </source>
</reference>
<sequence>MSRARSAFSSPESSPPVSPNTKIDNADNSSTLQGLAASVKLLLKLIEDHNEACTKDYDGRKMQRVASMITIVDEVKSRIQKSQAFVKRREISLRRCNTELRAHQHNPHLPKDPKKLLPHHHESSLSCPSSPTDEKEILRMELSASLAARKSLEKMFSSLGKEKEIMASELARKVHELNGIEEHLNDLKAQNKLLLAKVQTCAAEHKCMNQSDLGLGTSSADQQDNVALEERNKALSAHLLKSLGGYRLLKRRLKNAQEEKEGIIEKMLEMDEQAKIGLHRIAELRKRISENEEQRTLVLGLDEELSALEDVFRGFEKFMFVKQDRQDRANTSHDQLYD</sequence>
<dbReference type="Proteomes" id="UP001202328">
    <property type="component" value="Unassembled WGS sequence"/>
</dbReference>
<dbReference type="AlphaFoldDB" id="A0AAD4XDI5"/>
<comment type="caution">
    <text evidence="3">The sequence shown here is derived from an EMBL/GenBank/DDBJ whole genome shotgun (WGS) entry which is preliminary data.</text>
</comment>
<keyword evidence="1" id="KW-0175">Coiled coil</keyword>
<organism evidence="3 4">
    <name type="scientific">Papaver atlanticum</name>
    <dbReference type="NCBI Taxonomy" id="357466"/>
    <lineage>
        <taxon>Eukaryota</taxon>
        <taxon>Viridiplantae</taxon>
        <taxon>Streptophyta</taxon>
        <taxon>Embryophyta</taxon>
        <taxon>Tracheophyta</taxon>
        <taxon>Spermatophyta</taxon>
        <taxon>Magnoliopsida</taxon>
        <taxon>Ranunculales</taxon>
        <taxon>Papaveraceae</taxon>
        <taxon>Papaveroideae</taxon>
        <taxon>Papaver</taxon>
    </lineage>
</organism>
<name>A0AAD4XDI5_9MAGN</name>
<evidence type="ECO:0000313" key="4">
    <source>
        <dbReference type="Proteomes" id="UP001202328"/>
    </source>
</evidence>
<feature type="coiled-coil region" evidence="1">
    <location>
        <begin position="246"/>
        <end position="273"/>
    </location>
</feature>
<evidence type="ECO:0000313" key="3">
    <source>
        <dbReference type="EMBL" id="KAI3903586.1"/>
    </source>
</evidence>